<proteinExistence type="predicted"/>
<reference evidence="2" key="1">
    <citation type="submission" date="2023-03" db="EMBL/GenBank/DDBJ databases">
        <title>Massive genome expansion in bonnet fungi (Mycena s.s.) driven by repeated elements and novel gene families across ecological guilds.</title>
        <authorList>
            <consortium name="Lawrence Berkeley National Laboratory"/>
            <person name="Harder C.B."/>
            <person name="Miyauchi S."/>
            <person name="Viragh M."/>
            <person name="Kuo A."/>
            <person name="Thoen E."/>
            <person name="Andreopoulos B."/>
            <person name="Lu D."/>
            <person name="Skrede I."/>
            <person name="Drula E."/>
            <person name="Henrissat B."/>
            <person name="Morin E."/>
            <person name="Kohler A."/>
            <person name="Barry K."/>
            <person name="LaButti K."/>
            <person name="Morin E."/>
            <person name="Salamov A."/>
            <person name="Lipzen A."/>
            <person name="Mereny Z."/>
            <person name="Hegedus B."/>
            <person name="Baldrian P."/>
            <person name="Stursova M."/>
            <person name="Weitz H."/>
            <person name="Taylor A."/>
            <person name="Grigoriev I.V."/>
            <person name="Nagy L.G."/>
            <person name="Martin F."/>
            <person name="Kauserud H."/>
        </authorList>
    </citation>
    <scope>NUCLEOTIDE SEQUENCE</scope>
    <source>
        <strain evidence="2">9144</strain>
    </source>
</reference>
<keyword evidence="3" id="KW-1185">Reference proteome</keyword>
<dbReference type="AlphaFoldDB" id="A0AAD6VAT1"/>
<evidence type="ECO:0000313" key="3">
    <source>
        <dbReference type="Proteomes" id="UP001219525"/>
    </source>
</evidence>
<name>A0AAD6VAT1_9AGAR</name>
<evidence type="ECO:0000256" key="1">
    <source>
        <dbReference type="SAM" id="MobiDB-lite"/>
    </source>
</evidence>
<protein>
    <submittedName>
        <fullName evidence="2">Uncharacterized protein</fullName>
    </submittedName>
</protein>
<sequence length="861" mass="93841">MSGSRDSGRYGPIKVPISAIRLARATGHHFQHNAISSSSLAAAAAAERKVILHCFYHNILHVGGTPVNVVSVDGGSEHRAGKLAKTCRPKISPRKRLLTSSRLLYDLWHVPVVFRRAATVETTAVVWPSTVQTTETGREAGGWKGSRVWCLKLPVRKICSQCLWTGQARWKRCVALRCALRARVCRSEGEAAWTHGAPCARQAMPGPLGRLFSKRRMEEGLPEGDEDCYGCAGGCVRRRGREQSVQGRHGACGRKGCAAVRRVWRVRRSSAMAVPGRGNPGGCSTCENYTWDADVVGDDDCRANAVTGACPKSARSSATTSKTVRETWAPMPAIDVSTLNVDLDDELSPAGDVDARAQPSLPKRDPDVSWRISRETARTGSLSSLSTPCLPAPPLAPRTLLCAPARSRWPLWVRDWPYPYRTGASPLVAQYGYGTAKYSRIYGPHTYAEEEEDGLNRRGPYNLSADCFYWSAHPNVNTPRSRCRGMHPVHKGQQKGGMREQHSLFPHVKIVSKPLSQDTTHKCQKVGSPSGHQRSLHSGHYRSHLWEDHIKVAADWPRTGRGLGWYDIALRRNGYYLILSSLDIVEKGLKELIKAALEEDSDDDDKPVDLGNAPGNAPPADVLPLASMDNSCAAARGVAEASGSGGAGRRHWQARVSDHGRCTGQRRRRASKPTPRMLPHRTGGGAAQGSPVLQRSSVVAARRRQQASKASVCADALPCEHTRAALQRSCGDGGNVERWCGTAVLQRGSAVAARRREGESKARARCPVSMHRQRVARRCNAAAAAGDSTAGGIVRQLTPRTLPQARCTGNGRRKRAPAVPRCSASMQGPPRAALPRQNILSDRHKHEFFAERSCGLYPKFL</sequence>
<gene>
    <name evidence="2" type="ORF">GGX14DRAFT_636869</name>
</gene>
<feature type="region of interest" description="Disordered" evidence="1">
    <location>
        <begin position="347"/>
        <end position="367"/>
    </location>
</feature>
<feature type="region of interest" description="Disordered" evidence="1">
    <location>
        <begin position="641"/>
        <end position="694"/>
    </location>
</feature>
<organism evidence="2 3">
    <name type="scientific">Mycena pura</name>
    <dbReference type="NCBI Taxonomy" id="153505"/>
    <lineage>
        <taxon>Eukaryota</taxon>
        <taxon>Fungi</taxon>
        <taxon>Dikarya</taxon>
        <taxon>Basidiomycota</taxon>
        <taxon>Agaricomycotina</taxon>
        <taxon>Agaricomycetes</taxon>
        <taxon>Agaricomycetidae</taxon>
        <taxon>Agaricales</taxon>
        <taxon>Marasmiineae</taxon>
        <taxon>Mycenaceae</taxon>
        <taxon>Mycena</taxon>
    </lineage>
</organism>
<comment type="caution">
    <text evidence="2">The sequence shown here is derived from an EMBL/GenBank/DDBJ whole genome shotgun (WGS) entry which is preliminary data.</text>
</comment>
<feature type="region of interest" description="Disordered" evidence="1">
    <location>
        <begin position="599"/>
        <end position="619"/>
    </location>
</feature>
<dbReference type="Proteomes" id="UP001219525">
    <property type="component" value="Unassembled WGS sequence"/>
</dbReference>
<feature type="region of interest" description="Disordered" evidence="1">
    <location>
        <begin position="808"/>
        <end position="832"/>
    </location>
</feature>
<accession>A0AAD6VAT1</accession>
<evidence type="ECO:0000313" key="2">
    <source>
        <dbReference type="EMBL" id="KAJ7207273.1"/>
    </source>
</evidence>
<dbReference type="EMBL" id="JARJCW010000037">
    <property type="protein sequence ID" value="KAJ7207273.1"/>
    <property type="molecule type" value="Genomic_DNA"/>
</dbReference>
<feature type="region of interest" description="Disordered" evidence="1">
    <location>
        <begin position="516"/>
        <end position="536"/>
    </location>
</feature>